<feature type="transmembrane region" description="Helical" evidence="1">
    <location>
        <begin position="137"/>
        <end position="159"/>
    </location>
</feature>
<evidence type="ECO:0000256" key="1">
    <source>
        <dbReference type="SAM" id="Phobius"/>
    </source>
</evidence>
<feature type="domain" description="Phosphatidic acid phosphatase type 2/haloperoxidase" evidence="2">
    <location>
        <begin position="98"/>
        <end position="214"/>
    </location>
</feature>
<protein>
    <submittedName>
        <fullName evidence="3">PAP2 family protein</fullName>
    </submittedName>
</protein>
<name>E0S1M8_BUTPB</name>
<keyword evidence="1" id="KW-0812">Transmembrane</keyword>
<evidence type="ECO:0000313" key="3">
    <source>
        <dbReference type="EMBL" id="ADL33703.1"/>
    </source>
</evidence>
<reference evidence="3 4" key="1">
    <citation type="journal article" date="2010" name="PLoS ONE">
        <title>The glycobiome of the rumen bacterium Butyrivibrio proteoclasticus B316(T) highlights adaptation to a polysaccharide-rich environment.</title>
        <authorList>
            <person name="Kelly W.J."/>
            <person name="Leahy S.C."/>
            <person name="Altermann E."/>
            <person name="Yeoman C.J."/>
            <person name="Dunne J.C."/>
            <person name="Kong Z."/>
            <person name="Pacheco D.M."/>
            <person name="Li D."/>
            <person name="Noel S.J."/>
            <person name="Moon C.D."/>
            <person name="Cookson A.L."/>
            <person name="Attwood G.T."/>
        </authorList>
    </citation>
    <scope>NUCLEOTIDE SEQUENCE [LARGE SCALE GENOMIC DNA]</scope>
    <source>
        <strain evidence="4">ATCC 51982 / DSM 14932 / B316</strain>
    </source>
</reference>
<dbReference type="HOGENOM" id="CLU_104526_0_0_9"/>
<sequence length="224" mass="24874">MSMKKSSYKFILSGVFFALFLVLIALIKTYDVAAIGPEETEIGFSHLNGAVHEFFGYSKFWYFLTQIFGLLAIGVVLQYAVAGAYQLIKRKSLARVDAPILLLGGLYIVVFGLYGLFEKVIINYRPIIEEDAEHVEASFPSSHTMLVCVVMGALILMINKYRLQASSSDRLIIRIIAAVVIVLTVIGRLVCGVHWFTDILGGVLISATLLFLFSGLLDKIEIKR</sequence>
<organism evidence="3 4">
    <name type="scientific">Butyrivibrio proteoclasticus (strain ATCC 51982 / DSM 14932 / B316)</name>
    <name type="common">Clostridium proteoclasticum</name>
    <dbReference type="NCBI Taxonomy" id="515622"/>
    <lineage>
        <taxon>Bacteria</taxon>
        <taxon>Bacillati</taxon>
        <taxon>Bacillota</taxon>
        <taxon>Clostridia</taxon>
        <taxon>Lachnospirales</taxon>
        <taxon>Lachnospiraceae</taxon>
        <taxon>Butyrivibrio</taxon>
    </lineage>
</organism>
<feature type="transmembrane region" description="Helical" evidence="1">
    <location>
        <begin position="60"/>
        <end position="88"/>
    </location>
</feature>
<dbReference type="PANTHER" id="PTHR14969">
    <property type="entry name" value="SPHINGOSINE-1-PHOSPHATE PHOSPHOHYDROLASE"/>
    <property type="match status" value="1"/>
</dbReference>
<keyword evidence="1" id="KW-1133">Transmembrane helix</keyword>
<evidence type="ECO:0000313" key="4">
    <source>
        <dbReference type="Proteomes" id="UP000001299"/>
    </source>
</evidence>
<dbReference type="AlphaFoldDB" id="E0S1M8"/>
<dbReference type="InterPro" id="IPR000326">
    <property type="entry name" value="PAP2/HPO"/>
</dbReference>
<feature type="transmembrane region" description="Helical" evidence="1">
    <location>
        <begin position="100"/>
        <end position="117"/>
    </location>
</feature>
<keyword evidence="4" id="KW-1185">Reference proteome</keyword>
<proteinExistence type="predicted"/>
<dbReference type="SUPFAM" id="SSF48317">
    <property type="entry name" value="Acid phosphatase/Vanadium-dependent haloperoxidase"/>
    <property type="match status" value="1"/>
</dbReference>
<feature type="transmembrane region" description="Helical" evidence="1">
    <location>
        <begin position="195"/>
        <end position="217"/>
    </location>
</feature>
<gene>
    <name evidence="3" type="ordered locus">bpr_I0961</name>
</gene>
<dbReference type="Gene3D" id="1.20.144.10">
    <property type="entry name" value="Phosphatidic acid phosphatase type 2/haloperoxidase"/>
    <property type="match status" value="1"/>
</dbReference>
<dbReference type="PANTHER" id="PTHR14969:SF13">
    <property type="entry name" value="AT30094P"/>
    <property type="match status" value="1"/>
</dbReference>
<keyword evidence="1" id="KW-0472">Membrane</keyword>
<evidence type="ECO:0000259" key="2">
    <source>
        <dbReference type="SMART" id="SM00014"/>
    </source>
</evidence>
<dbReference type="eggNOG" id="COG0671">
    <property type="taxonomic scope" value="Bacteria"/>
</dbReference>
<accession>E0S1M8</accession>
<dbReference type="InterPro" id="IPR036938">
    <property type="entry name" value="PAP2/HPO_sf"/>
</dbReference>
<dbReference type="SMART" id="SM00014">
    <property type="entry name" value="acidPPc"/>
    <property type="match status" value="1"/>
</dbReference>
<dbReference type="Pfam" id="PF01569">
    <property type="entry name" value="PAP2"/>
    <property type="match status" value="1"/>
</dbReference>
<dbReference type="Proteomes" id="UP000001299">
    <property type="component" value="Chromosome 1"/>
</dbReference>
<dbReference type="STRING" id="515622.bpr_I0961"/>
<dbReference type="KEGG" id="bpb:bpr_I0961"/>
<feature type="transmembrane region" description="Helical" evidence="1">
    <location>
        <begin position="171"/>
        <end position="189"/>
    </location>
</feature>
<dbReference type="EMBL" id="CP001810">
    <property type="protein sequence ID" value="ADL33703.1"/>
    <property type="molecule type" value="Genomic_DNA"/>
</dbReference>